<evidence type="ECO:0000256" key="1">
    <source>
        <dbReference type="SAM" id="MobiDB-lite"/>
    </source>
</evidence>
<dbReference type="PANTHER" id="PTHR33157:SF14">
    <property type="entry name" value="AUTONOMOUS TRANSPOSABLE ELEMENT EN-1 MOSAIC PROTEIN"/>
    <property type="match status" value="1"/>
</dbReference>
<dbReference type="InterPro" id="IPR039266">
    <property type="entry name" value="EN-1/SPM"/>
</dbReference>
<organism evidence="2">
    <name type="scientific">Panicum hallii</name>
    <dbReference type="NCBI Taxonomy" id="206008"/>
    <lineage>
        <taxon>Eukaryota</taxon>
        <taxon>Viridiplantae</taxon>
        <taxon>Streptophyta</taxon>
        <taxon>Embryophyta</taxon>
        <taxon>Tracheophyta</taxon>
        <taxon>Spermatophyta</taxon>
        <taxon>Magnoliopsida</taxon>
        <taxon>Liliopsida</taxon>
        <taxon>Poales</taxon>
        <taxon>Poaceae</taxon>
        <taxon>PACMAD clade</taxon>
        <taxon>Panicoideae</taxon>
        <taxon>Panicodae</taxon>
        <taxon>Paniceae</taxon>
        <taxon>Panicinae</taxon>
        <taxon>Panicum</taxon>
        <taxon>Panicum sect. Panicum</taxon>
    </lineage>
</organism>
<dbReference type="AlphaFoldDB" id="A0A2T8KPR5"/>
<feature type="region of interest" description="Disordered" evidence="1">
    <location>
        <begin position="17"/>
        <end position="76"/>
    </location>
</feature>
<feature type="compositionally biased region" description="Acidic residues" evidence="1">
    <location>
        <begin position="51"/>
        <end position="74"/>
    </location>
</feature>
<reference evidence="2" key="1">
    <citation type="submission" date="2018-04" db="EMBL/GenBank/DDBJ databases">
        <title>WGS assembly of Panicum hallii.</title>
        <authorList>
            <person name="Lovell J."/>
            <person name="Jenkins J."/>
            <person name="Lowry D."/>
            <person name="Mamidi S."/>
            <person name="Sreedasyam A."/>
            <person name="Weng X."/>
            <person name="Barry K."/>
            <person name="Bonette J."/>
            <person name="Campitelli B."/>
            <person name="Daum C."/>
            <person name="Gordon S."/>
            <person name="Gould B."/>
            <person name="Lipzen A."/>
            <person name="Macqueen A."/>
            <person name="Palacio-Mejia J."/>
            <person name="Plott C."/>
            <person name="Shakirov E."/>
            <person name="Shu S."/>
            <person name="Yoshinaga Y."/>
            <person name="Zane M."/>
            <person name="Rokhsar D."/>
            <person name="Grimwood J."/>
            <person name="Schmutz J."/>
            <person name="Juenger T."/>
        </authorList>
    </citation>
    <scope>NUCLEOTIDE SEQUENCE [LARGE SCALE GENOMIC DNA]</scope>
    <source>
        <strain evidence="2">FIL2</strain>
    </source>
</reference>
<dbReference type="Gramene" id="PVH64139">
    <property type="protein sequence ID" value="PVH64139"/>
    <property type="gene ID" value="PAHAL_2G199900"/>
</dbReference>
<gene>
    <name evidence="2" type="ORF">PAHAL_2G199900</name>
</gene>
<accession>A0A2T8KPR5</accession>
<protein>
    <submittedName>
        <fullName evidence="2">Uncharacterized protein</fullName>
    </submittedName>
</protein>
<evidence type="ECO:0000313" key="2">
    <source>
        <dbReference type="EMBL" id="PVH64139.1"/>
    </source>
</evidence>
<dbReference type="PANTHER" id="PTHR33157">
    <property type="entry name" value="AUTONOMOUS TRANSPOSABLE ELEMENT EN-1 MOSAIC PROTEIN-RELATED"/>
    <property type="match status" value="1"/>
</dbReference>
<proteinExistence type="predicted"/>
<dbReference type="Proteomes" id="UP000243499">
    <property type="component" value="Chromosome 2"/>
</dbReference>
<sequence>MCVLGWPLIASLPLTQMLPPTHQEEKGKGADEEEYVANVDGDGDGGSGEGDGGEDREECEDRDGDAEEEEEEDTTTQAVFRFGGNNVMTRAAINPANRRQIRPHGDWQWDNICWEGRNRLRPVIATLGTHCRFHYPGMVTIGGVLQPALKWEQYKLQSNDQGVMIPARVWNEFWERYCLPEGEEQCLQDRACSVFDKVATKVVRDMMSNARIQYVCLYYKK</sequence>
<name>A0A2T8KPR5_9POAL</name>
<dbReference type="EMBL" id="CM008047">
    <property type="protein sequence ID" value="PVH64139.1"/>
    <property type="molecule type" value="Genomic_DNA"/>
</dbReference>
<dbReference type="GO" id="GO:0032196">
    <property type="term" value="P:transposition"/>
    <property type="evidence" value="ECO:0007669"/>
    <property type="project" value="InterPro"/>
</dbReference>